<organism evidence="8 9">
    <name type="scientific">Gasterosteus aculeatus aculeatus</name>
    <name type="common">three-spined stickleback</name>
    <dbReference type="NCBI Taxonomy" id="481459"/>
    <lineage>
        <taxon>Eukaryota</taxon>
        <taxon>Metazoa</taxon>
        <taxon>Chordata</taxon>
        <taxon>Craniata</taxon>
        <taxon>Vertebrata</taxon>
        <taxon>Euteleostomi</taxon>
        <taxon>Actinopterygii</taxon>
        <taxon>Neopterygii</taxon>
        <taxon>Teleostei</taxon>
        <taxon>Neoteleostei</taxon>
        <taxon>Acanthomorphata</taxon>
        <taxon>Eupercaria</taxon>
        <taxon>Perciformes</taxon>
        <taxon>Cottioidei</taxon>
        <taxon>Gasterosteales</taxon>
        <taxon>Gasterosteidae</taxon>
        <taxon>Gasterosteus</taxon>
    </lineage>
</organism>
<dbReference type="GeneTree" id="ENSGT00530000063506"/>
<accession>A0AAQ4PB22</accession>
<proteinExistence type="inferred from homology"/>
<dbReference type="Pfam" id="PF02096">
    <property type="entry name" value="60KD_IMP"/>
    <property type="match status" value="1"/>
</dbReference>
<dbReference type="PANTHER" id="PTHR12428">
    <property type="entry name" value="OXA1"/>
    <property type="match status" value="1"/>
</dbReference>
<evidence type="ECO:0000256" key="6">
    <source>
        <dbReference type="SAM" id="Phobius"/>
    </source>
</evidence>
<feature type="transmembrane region" description="Helical" evidence="6">
    <location>
        <begin position="150"/>
        <end position="168"/>
    </location>
</feature>
<evidence type="ECO:0000256" key="5">
    <source>
        <dbReference type="RuleBase" id="RU003945"/>
    </source>
</evidence>
<keyword evidence="3 6" id="KW-1133">Transmembrane helix</keyword>
<keyword evidence="2 5" id="KW-0812">Transmembrane</keyword>
<reference evidence="8" key="3">
    <citation type="submission" date="2025-09" db="UniProtKB">
        <authorList>
            <consortium name="Ensembl"/>
        </authorList>
    </citation>
    <scope>IDENTIFICATION</scope>
</reference>
<dbReference type="CDD" id="cd20069">
    <property type="entry name" value="5TM_Oxa1-like"/>
    <property type="match status" value="1"/>
</dbReference>
<reference evidence="8" key="2">
    <citation type="submission" date="2025-08" db="UniProtKB">
        <authorList>
            <consortium name="Ensembl"/>
        </authorList>
    </citation>
    <scope>IDENTIFICATION</scope>
</reference>
<feature type="transmembrane region" description="Helical" evidence="6">
    <location>
        <begin position="102"/>
        <end position="130"/>
    </location>
</feature>
<dbReference type="GO" id="GO:0032979">
    <property type="term" value="P:protein insertion into mitochondrial inner membrane from matrix"/>
    <property type="evidence" value="ECO:0007669"/>
    <property type="project" value="TreeGrafter"/>
</dbReference>
<dbReference type="InterPro" id="IPR028055">
    <property type="entry name" value="YidC/Oxa/ALB_C"/>
</dbReference>
<keyword evidence="4 6" id="KW-0472">Membrane</keyword>
<dbReference type="PANTHER" id="PTHR12428:SF65">
    <property type="entry name" value="CYTOCHROME C OXIDASE ASSEMBLY PROTEIN COX18, MITOCHONDRIAL"/>
    <property type="match status" value="1"/>
</dbReference>
<evidence type="ECO:0000256" key="2">
    <source>
        <dbReference type="ARBA" id="ARBA00022692"/>
    </source>
</evidence>
<dbReference type="InterPro" id="IPR001708">
    <property type="entry name" value="YidC/ALB3/OXA1/COX18"/>
</dbReference>
<keyword evidence="9" id="KW-1185">Reference proteome</keyword>
<evidence type="ECO:0000313" key="9">
    <source>
        <dbReference type="Proteomes" id="UP000007635"/>
    </source>
</evidence>
<dbReference type="Ensembl" id="ENSGACT00000070300.1">
    <property type="protein sequence ID" value="ENSGACP00000035773.1"/>
    <property type="gene ID" value="ENSGACG00000032235.1"/>
</dbReference>
<feature type="transmembrane region" description="Helical" evidence="6">
    <location>
        <begin position="189"/>
        <end position="207"/>
    </location>
</feature>
<reference evidence="8 9" key="1">
    <citation type="journal article" date="2021" name="G3 (Bethesda)">
        <title>Improved contiguity of the threespine stickleback genome using long-read sequencing.</title>
        <authorList>
            <person name="Nath S."/>
            <person name="Shaw D.E."/>
            <person name="White M.A."/>
        </authorList>
    </citation>
    <scope>NUCLEOTIDE SEQUENCE [LARGE SCALE GENOMIC DNA]</scope>
    <source>
        <strain evidence="8 9">Lake Benthic</strain>
    </source>
</reference>
<feature type="transmembrane region" description="Helical" evidence="6">
    <location>
        <begin position="243"/>
        <end position="261"/>
    </location>
</feature>
<sequence length="347" mass="38143">MLCVGRAVRSGILQLPARLSVLGTFSGVGFPSGLRRLSGLGSPSGVEMFSGVRRLSDLGSPAGVRRLSGGAAGWYSSLSDSAPVHLCERFLVSVQQVSGLPWWLAIIVATLSVRTLITLPLATYQMVIIAKVEALQAEISELAKRLRYEVSFRIWSFLICLSQLTVLIKNLRRIVSQLYIRDNCHPFKASLLIWVQLPLWISLSLALRNLSLDQSAGFIILQTDMASGGALWFPDLTSPDSTWILPICLGLTNLLIVEVFSLQRVSPSRFQRIVTNSVRAVSVLMIPIAATVPSSMALYWLTSSLVGFGHNLILRSPAILKILKLQTVQSESPYRDILSAFISKYFK</sequence>
<comment type="subcellular location">
    <subcellularLocation>
        <location evidence="1 5">Membrane</location>
        <topology evidence="1 5">Multi-pass membrane protein</topology>
    </subcellularLocation>
</comment>
<evidence type="ECO:0000259" key="7">
    <source>
        <dbReference type="Pfam" id="PF02096"/>
    </source>
</evidence>
<dbReference type="GO" id="GO:0005743">
    <property type="term" value="C:mitochondrial inner membrane"/>
    <property type="evidence" value="ECO:0007669"/>
    <property type="project" value="TreeGrafter"/>
</dbReference>
<dbReference type="Proteomes" id="UP000007635">
    <property type="component" value="Chromosome IV"/>
</dbReference>
<evidence type="ECO:0000313" key="8">
    <source>
        <dbReference type="Ensembl" id="ENSGACP00000035773.1"/>
    </source>
</evidence>
<feature type="domain" description="Membrane insertase YidC/Oxa/ALB C-terminal" evidence="7">
    <location>
        <begin position="102"/>
        <end position="314"/>
    </location>
</feature>
<comment type="similarity">
    <text evidence="5">Belongs to the OXA1/ALB3/YidC family.</text>
</comment>
<name>A0AAQ4PB22_GASAC</name>
<evidence type="ECO:0000256" key="4">
    <source>
        <dbReference type="ARBA" id="ARBA00023136"/>
    </source>
</evidence>
<evidence type="ECO:0000256" key="3">
    <source>
        <dbReference type="ARBA" id="ARBA00022989"/>
    </source>
</evidence>
<dbReference type="AlphaFoldDB" id="A0AAQ4PB22"/>
<evidence type="ECO:0000256" key="1">
    <source>
        <dbReference type="ARBA" id="ARBA00004141"/>
    </source>
</evidence>
<dbReference type="GO" id="GO:0033617">
    <property type="term" value="P:mitochondrial respiratory chain complex IV assembly"/>
    <property type="evidence" value="ECO:0007669"/>
    <property type="project" value="TreeGrafter"/>
</dbReference>
<dbReference type="GO" id="GO:0032977">
    <property type="term" value="F:membrane insertase activity"/>
    <property type="evidence" value="ECO:0007669"/>
    <property type="project" value="InterPro"/>
</dbReference>
<protein>
    <submittedName>
        <fullName evidence="8">Cytochrome c oxidase assembly factor COX18</fullName>
    </submittedName>
</protein>